<dbReference type="CDD" id="cd17546">
    <property type="entry name" value="REC_hyHK_CKI1_RcsC-like"/>
    <property type="match status" value="1"/>
</dbReference>
<feature type="coiled-coil region" evidence="12">
    <location>
        <begin position="386"/>
        <end position="480"/>
    </location>
</feature>
<evidence type="ECO:0000256" key="14">
    <source>
        <dbReference type="SAM" id="Phobius"/>
    </source>
</evidence>
<evidence type="ECO:0000256" key="13">
    <source>
        <dbReference type="SAM" id="MobiDB-lite"/>
    </source>
</evidence>
<evidence type="ECO:0000259" key="15">
    <source>
        <dbReference type="PROSITE" id="PS50109"/>
    </source>
</evidence>
<keyword evidence="14" id="KW-0472">Membrane</keyword>
<evidence type="ECO:0000256" key="7">
    <source>
        <dbReference type="ARBA" id="ARBA00023012"/>
    </source>
</evidence>
<dbReference type="SMART" id="SM00388">
    <property type="entry name" value="HisKA"/>
    <property type="match status" value="1"/>
</dbReference>
<dbReference type="Gene3D" id="1.10.287.130">
    <property type="match status" value="1"/>
</dbReference>
<dbReference type="Pfam" id="PF13185">
    <property type="entry name" value="GAF_2"/>
    <property type="match status" value="1"/>
</dbReference>
<sequence length="1159" mass="127991">MPLSSTNASASFRSILSRNLALPLALGVASALVFLSLLAYLANVIGQVQRSDELLQQASNAQKLDLDMESGLRGFLLNGDERFLAPYEDAARRLPPIMKQLQAQVAGDPSQLERLRRIEQAQGKWAQFAREAVAAMRLGRGQSVNPGIGRELKDEVRAEFDEFFRVERSLRARHIEEANRNALFTAVAFIIFMLSTGGIIAWRGRKDLVGLADTYETALGEQQRQAGILQSQAWLREGQSLLSERIGREQDLRGVGHAALEFLSQYIDTKVGALYLPEPPGFVRAATWGWPASEDGNGAQVAQDRTLLAECAAQRRRIALDPVPPGYLKVSSSLGEATVQSVLLAPIEHEGRLIAVLEVGLLRPLAPRDGELVLYCSSILGAALEAARYRKRLQDVLEETQQLNEELQVQQEELRTANEELEEQSRALKESQAHLEGQQAELEQTNVQLSEQADRLEQQRDQLREAQVQLEERAAELQRASRYKSEFLANMSHELRTPLNSSLILARLLADNAEGNLSDEQVKFAESIHTAGNDLLNLINDILDIAKVEAGKLEVRAEVTPVASLTTGLKSMFEPLAQRKGLQLEVVIADGTPQTLYTDRQRLEQVLRNLLANALKFTEHGSVTLHVAPGGKDRMCFEVRDSGIGIDPSQQEAIFEAFRQADGTSSRKYGGTGLGLSISRDLARLLGGDISVTSAPGRGSTFTVILPLEYREAMAQQPVALAPPTGATSAAPPPVTAAPTPAPAPSRPPAPSFADDREQAADARRTVLVVEDDTGFASILYDLAHELGYRCLVAHDAREGCELAFQHLPDAVLLDILLPDETGLAVLQRLKEDPRTRHIPVHALSAEDRSEPALQMGAIGYARKPASREDLHGVFRRLESKLSQKLKRVLLVEDDLRQQESVVALIGDGDIEITAVSRGAEALAELAGSVFDVMIIDLKLPDMTGQELLHRMAAGEGRSFPPVIVYTGRNLTRDEETELLRYSRSIIIKGARSPERLLDEVTLFLHKVETQLSTERQKMLRTARSRDKAFEARRILVVDDDMRNIFALTSALEHKGAEVEIARNGVEALQKLEQNPDGIDLVLMDLMMPEMDGLTATREIRKNPRWQKLPVIAITAKAMKEDQEKCLAAGANDYLAKPIELERLFSLMRVWMPKLERIA</sequence>
<dbReference type="InterPro" id="IPR005467">
    <property type="entry name" value="His_kinase_dom"/>
</dbReference>
<dbReference type="CDD" id="cd00082">
    <property type="entry name" value="HisKA"/>
    <property type="match status" value="1"/>
</dbReference>
<dbReference type="Pfam" id="PF02518">
    <property type="entry name" value="HATPase_c"/>
    <property type="match status" value="1"/>
</dbReference>
<dbReference type="InterPro" id="IPR003661">
    <property type="entry name" value="HisK_dim/P_dom"/>
</dbReference>
<keyword evidence="18" id="KW-1185">Reference proteome</keyword>
<dbReference type="InterPro" id="IPR007891">
    <property type="entry name" value="CHASE3"/>
</dbReference>
<feature type="compositionally biased region" description="Pro residues" evidence="13">
    <location>
        <begin position="731"/>
        <end position="751"/>
    </location>
</feature>
<accession>A0A849K908</accession>
<reference evidence="17 18" key="1">
    <citation type="submission" date="2020-05" db="EMBL/GenBank/DDBJ databases">
        <authorList>
            <person name="Khan S.A."/>
            <person name="Jeon C.O."/>
            <person name="Chun B.H."/>
        </authorList>
    </citation>
    <scope>NUCLEOTIDE SEQUENCE [LARGE SCALE GENOMIC DNA]</scope>
    <source>
        <strain evidence="17 18">B156</strain>
    </source>
</reference>
<comment type="caution">
    <text evidence="17">The sequence shown here is derived from an EMBL/GenBank/DDBJ whole genome shotgun (WGS) entry which is preliminary data.</text>
</comment>
<dbReference type="SUPFAM" id="SSF55781">
    <property type="entry name" value="GAF domain-like"/>
    <property type="match status" value="1"/>
</dbReference>
<feature type="domain" description="Response regulatory" evidence="16">
    <location>
        <begin position="888"/>
        <end position="1004"/>
    </location>
</feature>
<evidence type="ECO:0000256" key="6">
    <source>
        <dbReference type="ARBA" id="ARBA00022777"/>
    </source>
</evidence>
<feature type="modified residue" description="4-aspartylphosphate" evidence="11">
    <location>
        <position position="815"/>
    </location>
</feature>
<dbReference type="PANTHER" id="PTHR45339:SF1">
    <property type="entry name" value="HYBRID SIGNAL TRANSDUCTION HISTIDINE KINASE J"/>
    <property type="match status" value="1"/>
</dbReference>
<dbReference type="SMART" id="SM00448">
    <property type="entry name" value="REC"/>
    <property type="match status" value="3"/>
</dbReference>
<evidence type="ECO:0000256" key="12">
    <source>
        <dbReference type="SAM" id="Coils"/>
    </source>
</evidence>
<dbReference type="InterPro" id="IPR003018">
    <property type="entry name" value="GAF"/>
</dbReference>
<dbReference type="SUPFAM" id="SSF52172">
    <property type="entry name" value="CheY-like"/>
    <property type="match status" value="3"/>
</dbReference>
<dbReference type="CDD" id="cd16922">
    <property type="entry name" value="HATPase_EvgS-ArcB-TorS-like"/>
    <property type="match status" value="1"/>
</dbReference>
<keyword evidence="5" id="KW-0732">Signal</keyword>
<evidence type="ECO:0000259" key="16">
    <source>
        <dbReference type="PROSITE" id="PS50110"/>
    </source>
</evidence>
<evidence type="ECO:0000313" key="18">
    <source>
        <dbReference type="Proteomes" id="UP000552954"/>
    </source>
</evidence>
<keyword evidence="4" id="KW-0808">Transferase</keyword>
<comment type="function">
    <text evidence="9">Member of the two-component regulatory system BvgS/BvgA. Phosphorylates BvgA via a four-step phosphorelay in response to environmental signals.</text>
</comment>
<keyword evidence="3 11" id="KW-0597">Phosphoprotein</keyword>
<dbReference type="Gene3D" id="3.30.450.40">
    <property type="match status" value="1"/>
</dbReference>
<evidence type="ECO:0000256" key="9">
    <source>
        <dbReference type="ARBA" id="ARBA00058004"/>
    </source>
</evidence>
<evidence type="ECO:0000256" key="1">
    <source>
        <dbReference type="ARBA" id="ARBA00000085"/>
    </source>
</evidence>
<dbReference type="PRINTS" id="PR00344">
    <property type="entry name" value="BCTRLSENSOR"/>
</dbReference>
<protein>
    <recommendedName>
        <fullName evidence="10">Virulence sensor protein BvgS</fullName>
        <ecNumber evidence="2">2.7.13.3</ecNumber>
    </recommendedName>
</protein>
<proteinExistence type="predicted"/>
<dbReference type="InterPro" id="IPR036097">
    <property type="entry name" value="HisK_dim/P_sf"/>
</dbReference>
<dbReference type="InterPro" id="IPR029016">
    <property type="entry name" value="GAF-like_dom_sf"/>
</dbReference>
<dbReference type="SUPFAM" id="SSF47384">
    <property type="entry name" value="Homodimeric domain of signal transducing histidine kinase"/>
    <property type="match status" value="1"/>
</dbReference>
<comment type="catalytic activity">
    <reaction evidence="1">
        <text>ATP + protein L-histidine = ADP + protein N-phospho-L-histidine.</text>
        <dbReference type="EC" id="2.7.13.3"/>
    </reaction>
</comment>
<evidence type="ECO:0000256" key="11">
    <source>
        <dbReference type="PROSITE-ProRule" id="PRU00169"/>
    </source>
</evidence>
<organism evidence="17 18">
    <name type="scientific">Ramlibacter montanisoli</name>
    <dbReference type="NCBI Taxonomy" id="2732512"/>
    <lineage>
        <taxon>Bacteria</taxon>
        <taxon>Pseudomonadati</taxon>
        <taxon>Pseudomonadota</taxon>
        <taxon>Betaproteobacteria</taxon>
        <taxon>Burkholderiales</taxon>
        <taxon>Comamonadaceae</taxon>
        <taxon>Ramlibacter</taxon>
    </lineage>
</organism>
<dbReference type="CDD" id="cd19410">
    <property type="entry name" value="HK9-like_sensor"/>
    <property type="match status" value="1"/>
</dbReference>
<dbReference type="Proteomes" id="UP000552954">
    <property type="component" value="Unassembled WGS sequence"/>
</dbReference>
<dbReference type="Gene3D" id="3.30.565.10">
    <property type="entry name" value="Histidine kinase-like ATPase, C-terminal domain"/>
    <property type="match status" value="1"/>
</dbReference>
<dbReference type="PANTHER" id="PTHR45339">
    <property type="entry name" value="HYBRID SIGNAL TRANSDUCTION HISTIDINE KINASE J"/>
    <property type="match status" value="1"/>
</dbReference>
<dbReference type="Gene3D" id="3.40.50.2300">
    <property type="match status" value="3"/>
</dbReference>
<name>A0A849K908_9BURK</name>
<keyword evidence="7" id="KW-0902">Two-component regulatory system</keyword>
<dbReference type="InterPro" id="IPR001789">
    <property type="entry name" value="Sig_transdc_resp-reg_receiver"/>
</dbReference>
<evidence type="ECO:0000313" key="17">
    <source>
        <dbReference type="EMBL" id="NNU43970.1"/>
    </source>
</evidence>
<dbReference type="SMART" id="SM00065">
    <property type="entry name" value="GAF"/>
    <property type="match status" value="1"/>
</dbReference>
<feature type="domain" description="Histidine kinase" evidence="15">
    <location>
        <begin position="490"/>
        <end position="710"/>
    </location>
</feature>
<feature type="transmembrane region" description="Helical" evidence="14">
    <location>
        <begin position="20"/>
        <end position="41"/>
    </location>
</feature>
<dbReference type="SMART" id="SM00387">
    <property type="entry name" value="HATPase_c"/>
    <property type="match status" value="1"/>
</dbReference>
<dbReference type="Pfam" id="PF00072">
    <property type="entry name" value="Response_reg"/>
    <property type="match status" value="3"/>
</dbReference>
<feature type="domain" description="Response regulatory" evidence="16">
    <location>
        <begin position="1034"/>
        <end position="1152"/>
    </location>
</feature>
<keyword evidence="12" id="KW-0175">Coiled coil</keyword>
<evidence type="ECO:0000256" key="10">
    <source>
        <dbReference type="ARBA" id="ARBA00070152"/>
    </source>
</evidence>
<dbReference type="RefSeq" id="WP_171560102.1">
    <property type="nucleotide sequence ID" value="NZ_JABFCS010000001.1"/>
</dbReference>
<keyword evidence="8" id="KW-0843">Virulence</keyword>
<gene>
    <name evidence="17" type="ORF">HK415_13625</name>
</gene>
<evidence type="ECO:0000256" key="2">
    <source>
        <dbReference type="ARBA" id="ARBA00012438"/>
    </source>
</evidence>
<dbReference type="AlphaFoldDB" id="A0A849K908"/>
<evidence type="ECO:0000256" key="3">
    <source>
        <dbReference type="ARBA" id="ARBA00022553"/>
    </source>
</evidence>
<dbReference type="GO" id="GO:0000155">
    <property type="term" value="F:phosphorelay sensor kinase activity"/>
    <property type="evidence" value="ECO:0007669"/>
    <property type="project" value="InterPro"/>
</dbReference>
<dbReference type="FunFam" id="3.30.565.10:FF:000010">
    <property type="entry name" value="Sensor histidine kinase RcsC"/>
    <property type="match status" value="1"/>
</dbReference>
<reference evidence="17 18" key="2">
    <citation type="submission" date="2020-06" db="EMBL/GenBank/DDBJ databases">
        <title>Ramlibacter rhizophilus sp. nov., isolated from rhizosphere soil of national flower Mugunghwa from South Korea.</title>
        <authorList>
            <person name="Zheng-Fei Y."/>
            <person name="Huan T."/>
        </authorList>
    </citation>
    <scope>NUCLEOTIDE SEQUENCE [LARGE SCALE GENOMIC DNA]</scope>
    <source>
        <strain evidence="17 18">B156</strain>
    </source>
</reference>
<evidence type="ECO:0000256" key="8">
    <source>
        <dbReference type="ARBA" id="ARBA00023026"/>
    </source>
</evidence>
<keyword evidence="6" id="KW-0418">Kinase</keyword>
<dbReference type="SUPFAM" id="SSF55874">
    <property type="entry name" value="ATPase domain of HSP90 chaperone/DNA topoisomerase II/histidine kinase"/>
    <property type="match status" value="1"/>
</dbReference>
<feature type="region of interest" description="Disordered" evidence="13">
    <location>
        <begin position="722"/>
        <end position="758"/>
    </location>
</feature>
<dbReference type="Pfam" id="PF05227">
    <property type="entry name" value="CHASE3"/>
    <property type="match status" value="1"/>
</dbReference>
<feature type="transmembrane region" description="Helical" evidence="14">
    <location>
        <begin position="181"/>
        <end position="202"/>
    </location>
</feature>
<dbReference type="InterPro" id="IPR036890">
    <property type="entry name" value="HATPase_C_sf"/>
</dbReference>
<evidence type="ECO:0000256" key="4">
    <source>
        <dbReference type="ARBA" id="ARBA00022679"/>
    </source>
</evidence>
<feature type="domain" description="Response regulatory" evidence="16">
    <location>
        <begin position="766"/>
        <end position="879"/>
    </location>
</feature>
<keyword evidence="14" id="KW-0812">Transmembrane</keyword>
<feature type="modified residue" description="4-aspartylphosphate" evidence="11">
    <location>
        <position position="1085"/>
    </location>
</feature>
<dbReference type="EMBL" id="JABFCS010000001">
    <property type="protein sequence ID" value="NNU43970.1"/>
    <property type="molecule type" value="Genomic_DNA"/>
</dbReference>
<dbReference type="PROSITE" id="PS50109">
    <property type="entry name" value="HIS_KIN"/>
    <property type="match status" value="1"/>
</dbReference>
<dbReference type="EC" id="2.7.13.3" evidence="2"/>
<dbReference type="Pfam" id="PF00512">
    <property type="entry name" value="HisKA"/>
    <property type="match status" value="1"/>
</dbReference>
<keyword evidence="14" id="KW-1133">Transmembrane helix</keyword>
<evidence type="ECO:0000256" key="5">
    <source>
        <dbReference type="ARBA" id="ARBA00022729"/>
    </source>
</evidence>
<dbReference type="InterPro" id="IPR003594">
    <property type="entry name" value="HATPase_dom"/>
</dbReference>
<dbReference type="PROSITE" id="PS50110">
    <property type="entry name" value="RESPONSE_REGULATORY"/>
    <property type="match status" value="3"/>
</dbReference>
<feature type="modified residue" description="4-aspartylphosphate" evidence="11">
    <location>
        <position position="937"/>
    </location>
</feature>
<dbReference type="InterPro" id="IPR004358">
    <property type="entry name" value="Sig_transdc_His_kin-like_C"/>
</dbReference>
<dbReference type="InterPro" id="IPR011006">
    <property type="entry name" value="CheY-like_superfamily"/>
</dbReference>